<evidence type="ECO:0000313" key="2">
    <source>
        <dbReference type="EMBL" id="MCP2168473.1"/>
    </source>
</evidence>
<dbReference type="InterPro" id="IPR007278">
    <property type="entry name" value="DUF397"/>
</dbReference>
<dbReference type="RefSeq" id="WP_253776360.1">
    <property type="nucleotide sequence ID" value="NZ_JAMTCK010000014.1"/>
</dbReference>
<organism evidence="2 3">
    <name type="scientific">Goodfellowiella coeruleoviolacea</name>
    <dbReference type="NCBI Taxonomy" id="334858"/>
    <lineage>
        <taxon>Bacteria</taxon>
        <taxon>Bacillati</taxon>
        <taxon>Actinomycetota</taxon>
        <taxon>Actinomycetes</taxon>
        <taxon>Pseudonocardiales</taxon>
        <taxon>Pseudonocardiaceae</taxon>
        <taxon>Goodfellowiella</taxon>
    </lineage>
</organism>
<dbReference type="Proteomes" id="UP001206128">
    <property type="component" value="Unassembled WGS sequence"/>
</dbReference>
<dbReference type="Pfam" id="PF04149">
    <property type="entry name" value="DUF397"/>
    <property type="match status" value="1"/>
</dbReference>
<dbReference type="EMBL" id="JAMTCK010000014">
    <property type="protein sequence ID" value="MCP2168473.1"/>
    <property type="molecule type" value="Genomic_DNA"/>
</dbReference>
<keyword evidence="3" id="KW-1185">Reference proteome</keyword>
<protein>
    <recommendedName>
        <fullName evidence="1">DUF397 domain-containing protein</fullName>
    </recommendedName>
</protein>
<accession>A0AAE3KNA2</accession>
<comment type="caution">
    <text evidence="2">The sequence shown here is derived from an EMBL/GenBank/DDBJ whole genome shotgun (WGS) entry which is preliminary data.</text>
</comment>
<reference evidence="2" key="1">
    <citation type="submission" date="2022-06" db="EMBL/GenBank/DDBJ databases">
        <title>Genomic Encyclopedia of Archaeal and Bacterial Type Strains, Phase II (KMG-II): from individual species to whole genera.</title>
        <authorList>
            <person name="Goeker M."/>
        </authorList>
    </citation>
    <scope>NUCLEOTIDE SEQUENCE</scope>
    <source>
        <strain evidence="2">DSM 43935</strain>
    </source>
</reference>
<sequence length="66" mass="7153">MTYQAPSWRTSSYSNGNELVNCVEVAFGSAAVAVRDSKNADGPVLGFTPARWRAFLTSAKAERLTQ</sequence>
<evidence type="ECO:0000259" key="1">
    <source>
        <dbReference type="Pfam" id="PF04149"/>
    </source>
</evidence>
<gene>
    <name evidence="2" type="ORF">LX83_005351</name>
</gene>
<feature type="domain" description="DUF397" evidence="1">
    <location>
        <begin position="7"/>
        <end position="60"/>
    </location>
</feature>
<proteinExistence type="predicted"/>
<dbReference type="AlphaFoldDB" id="A0AAE3KNA2"/>
<name>A0AAE3KNA2_9PSEU</name>
<evidence type="ECO:0000313" key="3">
    <source>
        <dbReference type="Proteomes" id="UP001206128"/>
    </source>
</evidence>